<evidence type="ECO:0000313" key="1">
    <source>
        <dbReference type="EMBL" id="RAS19390.1"/>
    </source>
</evidence>
<evidence type="ECO:0000313" key="2">
    <source>
        <dbReference type="Proteomes" id="UP000248918"/>
    </source>
</evidence>
<organism evidence="1 2">
    <name type="scientific">Paraburkholderia bryophila</name>
    <dbReference type="NCBI Taxonomy" id="420952"/>
    <lineage>
        <taxon>Bacteria</taxon>
        <taxon>Pseudomonadati</taxon>
        <taxon>Pseudomonadota</taxon>
        <taxon>Betaproteobacteria</taxon>
        <taxon>Burkholderiales</taxon>
        <taxon>Burkholderiaceae</taxon>
        <taxon>Paraburkholderia</taxon>
    </lineage>
</organism>
<protein>
    <submittedName>
        <fullName evidence="1">Uncharacterized protein</fullName>
    </submittedName>
</protein>
<comment type="caution">
    <text evidence="1">The sequence shown here is derived from an EMBL/GenBank/DDBJ whole genome shotgun (WGS) entry which is preliminary data.</text>
</comment>
<dbReference type="EMBL" id="QLTK01000043">
    <property type="protein sequence ID" value="RAS19390.1"/>
    <property type="molecule type" value="Genomic_DNA"/>
</dbReference>
<gene>
    <name evidence="1" type="ORF">BX591_14354</name>
</gene>
<proteinExistence type="predicted"/>
<reference evidence="1 2" key="1">
    <citation type="submission" date="2018-06" db="EMBL/GenBank/DDBJ databases">
        <title>Genomic Encyclopedia of Type Strains, Phase III (KMG-III): the genomes of soil and plant-associated and newly described type strains.</title>
        <authorList>
            <person name="Whitman W."/>
        </authorList>
    </citation>
    <scope>NUCLEOTIDE SEQUENCE [LARGE SCALE GENOMIC DNA]</scope>
    <source>
        <strain evidence="1 2">LMG 23644</strain>
    </source>
</reference>
<name>A0A329BCW8_9BURK</name>
<sequence length="93" mass="10453">MQINKKRKDLWCPIVGVESHLESQSAQQRQSKVDEQALKASLTESERKALGSLSKVPKVGGKKPRKAQVFSIRREPDDAATLLKNLELLDSKR</sequence>
<accession>A0A329BCW8</accession>
<dbReference type="Proteomes" id="UP000248918">
    <property type="component" value="Unassembled WGS sequence"/>
</dbReference>
<dbReference type="AlphaFoldDB" id="A0A329BCW8"/>
<dbReference type="RefSeq" id="WP_111935641.1">
    <property type="nucleotide sequence ID" value="NZ_CADFFP010000042.1"/>
</dbReference>